<keyword evidence="1 2" id="KW-0732">Signal</keyword>
<dbReference type="Gene3D" id="3.40.190.10">
    <property type="entry name" value="Periplasmic binding protein-like II"/>
    <property type="match status" value="2"/>
</dbReference>
<dbReference type="EMBL" id="JAQQXT010000001">
    <property type="protein sequence ID" value="MDC8770405.1"/>
    <property type="molecule type" value="Genomic_DNA"/>
</dbReference>
<reference evidence="4 5" key="1">
    <citation type="submission" date="2022-10" db="EMBL/GenBank/DDBJ databases">
        <title>Paucibacter sp. hw1 Genome sequencing.</title>
        <authorList>
            <person name="Park S."/>
        </authorList>
    </citation>
    <scope>NUCLEOTIDE SEQUENCE [LARGE SCALE GENOMIC DNA]</scope>
    <source>
        <strain evidence="5">hw1</strain>
    </source>
</reference>
<dbReference type="InterPro" id="IPR001638">
    <property type="entry name" value="Solute-binding_3/MltF_N"/>
</dbReference>
<dbReference type="PANTHER" id="PTHR35936">
    <property type="entry name" value="MEMBRANE-BOUND LYTIC MUREIN TRANSGLYCOSYLASE F"/>
    <property type="match status" value="1"/>
</dbReference>
<dbReference type="SMART" id="SM00062">
    <property type="entry name" value="PBPb"/>
    <property type="match status" value="1"/>
</dbReference>
<keyword evidence="5" id="KW-1185">Reference proteome</keyword>
<feature type="domain" description="Solute-binding protein family 3/N-terminal" evidence="3">
    <location>
        <begin position="30"/>
        <end position="247"/>
    </location>
</feature>
<evidence type="ECO:0000313" key="5">
    <source>
        <dbReference type="Proteomes" id="UP001221189"/>
    </source>
</evidence>
<dbReference type="PANTHER" id="PTHR35936:SF6">
    <property type="entry name" value="AMINO ACID ABC TRANSPORTER SUBSTRATE-BINDING PAAT FAMILY PROTEIN"/>
    <property type="match status" value="1"/>
</dbReference>
<dbReference type="Pfam" id="PF00497">
    <property type="entry name" value="SBP_bac_3"/>
    <property type="match status" value="1"/>
</dbReference>
<name>A0ABT5K8Y1_9BURK</name>
<gene>
    <name evidence="4" type="ORF">PRZ03_02390</name>
</gene>
<evidence type="ECO:0000313" key="4">
    <source>
        <dbReference type="EMBL" id="MDC8770405.1"/>
    </source>
</evidence>
<feature type="chain" id="PRO_5045093254" evidence="2">
    <location>
        <begin position="24"/>
        <end position="247"/>
    </location>
</feature>
<dbReference type="RefSeq" id="WP_273598850.1">
    <property type="nucleotide sequence ID" value="NZ_JAQQXT010000001.1"/>
</dbReference>
<comment type="caution">
    <text evidence="4">The sequence shown here is derived from an EMBL/GenBank/DDBJ whole genome shotgun (WGS) entry which is preliminary data.</text>
</comment>
<sequence>MGGPMRGVAVFVTGLLFIAAAQAAGSARPALRVIVDSSTEMPWAQLQADRVTAGLHHDLGLALAEQLGREAQFLVLPRKRMATALEQGQGDIVCALVPKWFAGPFDWSQPMLPDGVLILSAARAKRPSTVSDLRGLTIGTVNGFVYPELEQALGSGFVREDAPNAGANLRKLNQGRMDYAVSNQRYVEFQRRQGVLSLALHPDFVLSRHTNSCALSRRSEVKLEQLNQAITALEKSGALSRMADAYR</sequence>
<proteinExistence type="predicted"/>
<feature type="signal peptide" evidence="2">
    <location>
        <begin position="1"/>
        <end position="23"/>
    </location>
</feature>
<evidence type="ECO:0000259" key="3">
    <source>
        <dbReference type="SMART" id="SM00062"/>
    </source>
</evidence>
<organism evidence="4 5">
    <name type="scientific">Roseateles albus</name>
    <dbReference type="NCBI Taxonomy" id="2987525"/>
    <lineage>
        <taxon>Bacteria</taxon>
        <taxon>Pseudomonadati</taxon>
        <taxon>Pseudomonadota</taxon>
        <taxon>Betaproteobacteria</taxon>
        <taxon>Burkholderiales</taxon>
        <taxon>Sphaerotilaceae</taxon>
        <taxon>Roseateles</taxon>
    </lineage>
</organism>
<dbReference type="Proteomes" id="UP001221189">
    <property type="component" value="Unassembled WGS sequence"/>
</dbReference>
<dbReference type="SUPFAM" id="SSF53850">
    <property type="entry name" value="Periplasmic binding protein-like II"/>
    <property type="match status" value="1"/>
</dbReference>
<accession>A0ABT5K8Y1</accession>
<protein>
    <submittedName>
        <fullName evidence="4">Transporter substrate-binding domain-containing protein</fullName>
    </submittedName>
</protein>
<evidence type="ECO:0000256" key="2">
    <source>
        <dbReference type="SAM" id="SignalP"/>
    </source>
</evidence>
<evidence type="ECO:0000256" key="1">
    <source>
        <dbReference type="ARBA" id="ARBA00022729"/>
    </source>
</evidence>